<dbReference type="AlphaFoldDB" id="A0A0U1NUE2"/>
<gene>
    <name evidence="1" type="ORF">BN000_01555</name>
</gene>
<dbReference type="Proteomes" id="UP000199087">
    <property type="component" value="Unassembled WGS sequence"/>
</dbReference>
<name>A0A0U1NUE2_9BACI</name>
<evidence type="ECO:0000313" key="1">
    <source>
        <dbReference type="EMBL" id="CRK81646.1"/>
    </source>
</evidence>
<accession>A0A0U1NUE2</accession>
<organism evidence="1 2">
    <name type="scientific">Neobacillus massiliamazoniensis</name>
    <dbReference type="NCBI Taxonomy" id="1499688"/>
    <lineage>
        <taxon>Bacteria</taxon>
        <taxon>Bacillati</taxon>
        <taxon>Bacillota</taxon>
        <taxon>Bacilli</taxon>
        <taxon>Bacillales</taxon>
        <taxon>Bacillaceae</taxon>
        <taxon>Neobacillus</taxon>
    </lineage>
</organism>
<proteinExistence type="predicted"/>
<evidence type="ECO:0000313" key="2">
    <source>
        <dbReference type="Proteomes" id="UP000199087"/>
    </source>
</evidence>
<protein>
    <submittedName>
        <fullName evidence="1">Uncharacterized protein</fullName>
    </submittedName>
</protein>
<keyword evidence="2" id="KW-1185">Reference proteome</keyword>
<dbReference type="EMBL" id="CVRB01000001">
    <property type="protein sequence ID" value="CRK81646.1"/>
    <property type="molecule type" value="Genomic_DNA"/>
</dbReference>
<sequence length="48" mass="5744">MNKKSQIPPREELDQAFHYLHEQITRISVEEEVEMVRQEKEGLGEQFS</sequence>
<reference evidence="2" key="1">
    <citation type="submission" date="2015-05" db="EMBL/GenBank/DDBJ databases">
        <authorList>
            <person name="Urmite Genomes"/>
        </authorList>
    </citation>
    <scope>NUCLEOTIDE SEQUENCE [LARGE SCALE GENOMIC DNA]</scope>
    <source>
        <strain evidence="2">LF1</strain>
    </source>
</reference>
<dbReference type="RefSeq" id="WP_176699685.1">
    <property type="nucleotide sequence ID" value="NZ_CVRB01000001.1"/>
</dbReference>
<dbReference type="STRING" id="1499688.BN000_01555"/>